<evidence type="ECO:0000256" key="4">
    <source>
        <dbReference type="ARBA" id="ARBA00023136"/>
    </source>
</evidence>
<evidence type="ECO:0000259" key="6">
    <source>
        <dbReference type="Pfam" id="PF02656"/>
    </source>
</evidence>
<dbReference type="EMBL" id="CP001110">
    <property type="protein sequence ID" value="ACF44856.1"/>
    <property type="molecule type" value="Genomic_DNA"/>
</dbReference>
<feature type="transmembrane region" description="Helical" evidence="5">
    <location>
        <begin position="55"/>
        <end position="76"/>
    </location>
</feature>
<name>B4SGC0_PELPB</name>
<evidence type="ECO:0000256" key="2">
    <source>
        <dbReference type="ARBA" id="ARBA00022692"/>
    </source>
</evidence>
<feature type="domain" description="DUF202" evidence="6">
    <location>
        <begin position="21"/>
        <end position="83"/>
    </location>
</feature>
<evidence type="ECO:0000313" key="7">
    <source>
        <dbReference type="EMBL" id="ACF44856.1"/>
    </source>
</evidence>
<keyword evidence="3 5" id="KW-1133">Transmembrane helix</keyword>
<gene>
    <name evidence="7" type="ordered locus">Ppha_2698</name>
</gene>
<comment type="subcellular location">
    <subcellularLocation>
        <location evidence="1">Endomembrane system</location>
        <topology evidence="1">Multi-pass membrane protein</topology>
    </subcellularLocation>
</comment>
<proteinExistence type="predicted"/>
<protein>
    <recommendedName>
        <fullName evidence="6">DUF202 domain-containing protein</fullName>
    </recommendedName>
</protein>
<keyword evidence="4 5" id="KW-0472">Membrane</keyword>
<dbReference type="eggNOG" id="COG2149">
    <property type="taxonomic scope" value="Bacteria"/>
</dbReference>
<organism evidence="7 8">
    <name type="scientific">Pelodictyon phaeoclathratiforme (strain DSM 5477 / BU-1)</name>
    <dbReference type="NCBI Taxonomy" id="324925"/>
    <lineage>
        <taxon>Bacteria</taxon>
        <taxon>Pseudomonadati</taxon>
        <taxon>Chlorobiota</taxon>
        <taxon>Chlorobiia</taxon>
        <taxon>Chlorobiales</taxon>
        <taxon>Chlorobiaceae</taxon>
        <taxon>Chlorobium/Pelodictyon group</taxon>
        <taxon>Pelodictyon</taxon>
    </lineage>
</organism>
<dbReference type="OrthoDB" id="582337at2"/>
<dbReference type="RefSeq" id="WP_012509328.1">
    <property type="nucleotide sequence ID" value="NC_011060.1"/>
</dbReference>
<sequence>MPYSKFDNCELILRDELAIDRTILANERTLLAYLRSGVSLVIAGVSMMHFSQEGWFQAIGVACIPFGVITAFFGMFRYRTVNRSITVVRRQLPKLNDVTC</sequence>
<dbReference type="HOGENOM" id="CLU_157066_1_0_10"/>
<dbReference type="InterPro" id="IPR003807">
    <property type="entry name" value="DUF202"/>
</dbReference>
<dbReference type="Proteomes" id="UP000002724">
    <property type="component" value="Chromosome"/>
</dbReference>
<reference evidence="7 8" key="1">
    <citation type="submission" date="2008-06" db="EMBL/GenBank/DDBJ databases">
        <title>Complete sequence of Pelodictyon phaeoclathratiforme BU-1.</title>
        <authorList>
            <consortium name="US DOE Joint Genome Institute"/>
            <person name="Lucas S."/>
            <person name="Copeland A."/>
            <person name="Lapidus A."/>
            <person name="Glavina del Rio T."/>
            <person name="Dalin E."/>
            <person name="Tice H."/>
            <person name="Bruce D."/>
            <person name="Goodwin L."/>
            <person name="Pitluck S."/>
            <person name="Schmutz J."/>
            <person name="Larimer F."/>
            <person name="Land M."/>
            <person name="Hauser L."/>
            <person name="Kyrpides N."/>
            <person name="Mikhailova N."/>
            <person name="Liu Z."/>
            <person name="Li T."/>
            <person name="Zhao F."/>
            <person name="Overmann J."/>
            <person name="Bryant D.A."/>
            <person name="Richardson P."/>
        </authorList>
    </citation>
    <scope>NUCLEOTIDE SEQUENCE [LARGE SCALE GENOMIC DNA]</scope>
    <source>
        <strain evidence="8">DSM 5477 / BU-1</strain>
    </source>
</reference>
<dbReference type="GO" id="GO:0012505">
    <property type="term" value="C:endomembrane system"/>
    <property type="evidence" value="ECO:0007669"/>
    <property type="project" value="UniProtKB-SubCell"/>
</dbReference>
<evidence type="ECO:0000256" key="5">
    <source>
        <dbReference type="SAM" id="Phobius"/>
    </source>
</evidence>
<feature type="transmembrane region" description="Helical" evidence="5">
    <location>
        <begin position="30"/>
        <end position="49"/>
    </location>
</feature>
<dbReference type="Pfam" id="PF02656">
    <property type="entry name" value="DUF202"/>
    <property type="match status" value="1"/>
</dbReference>
<dbReference type="KEGG" id="pph:Ppha_2698"/>
<dbReference type="AlphaFoldDB" id="B4SGC0"/>
<accession>B4SGC0</accession>
<evidence type="ECO:0000256" key="1">
    <source>
        <dbReference type="ARBA" id="ARBA00004127"/>
    </source>
</evidence>
<keyword evidence="2 5" id="KW-0812">Transmembrane</keyword>
<evidence type="ECO:0000313" key="8">
    <source>
        <dbReference type="Proteomes" id="UP000002724"/>
    </source>
</evidence>
<keyword evidence="8" id="KW-1185">Reference proteome</keyword>
<evidence type="ECO:0000256" key="3">
    <source>
        <dbReference type="ARBA" id="ARBA00022989"/>
    </source>
</evidence>
<dbReference type="STRING" id="324925.Ppha_2698"/>